<reference evidence="2" key="1">
    <citation type="journal article" date="2020" name="mSystems">
        <title>Genome- and Community-Level Interaction Insights into Carbon Utilization and Element Cycling Functions of Hydrothermarchaeota in Hydrothermal Sediment.</title>
        <authorList>
            <person name="Zhou Z."/>
            <person name="Liu Y."/>
            <person name="Xu W."/>
            <person name="Pan J."/>
            <person name="Luo Z.H."/>
            <person name="Li M."/>
        </authorList>
    </citation>
    <scope>NUCLEOTIDE SEQUENCE [LARGE SCALE GENOMIC DNA]</scope>
    <source>
        <strain evidence="2">SpSt-125</strain>
    </source>
</reference>
<evidence type="ECO:0000256" key="1">
    <source>
        <dbReference type="SAM" id="Phobius"/>
    </source>
</evidence>
<keyword evidence="1" id="KW-0812">Transmembrane</keyword>
<proteinExistence type="predicted"/>
<keyword evidence="1" id="KW-1133">Transmembrane helix</keyword>
<name>A0A7J2U124_9CREN</name>
<feature type="transmembrane region" description="Helical" evidence="1">
    <location>
        <begin position="6"/>
        <end position="26"/>
    </location>
</feature>
<comment type="caution">
    <text evidence="2">The sequence shown here is derived from an EMBL/GenBank/DDBJ whole genome shotgun (WGS) entry which is preliminary data.</text>
</comment>
<dbReference type="EMBL" id="DSEU01000001">
    <property type="protein sequence ID" value="HEM66017.1"/>
    <property type="molecule type" value="Genomic_DNA"/>
</dbReference>
<sequence length="96" mass="11044">MDQVLSIILILIFIVTALTASMINYLRYESSHRRKEDAHILNFMNILKYMKKGYAYSVDLGDSIVFIAVMEKNSELTRLRIEPQESALSISKQSNT</sequence>
<protein>
    <submittedName>
        <fullName evidence="2">Uncharacterized protein</fullName>
    </submittedName>
</protein>
<accession>A0A7J2U124</accession>
<gene>
    <name evidence="2" type="ORF">ENO26_00295</name>
</gene>
<keyword evidence="1" id="KW-0472">Membrane</keyword>
<organism evidence="2">
    <name type="scientific">Ignisphaera aggregans</name>
    <dbReference type="NCBI Taxonomy" id="334771"/>
    <lineage>
        <taxon>Archaea</taxon>
        <taxon>Thermoproteota</taxon>
        <taxon>Thermoprotei</taxon>
        <taxon>Desulfurococcales</taxon>
        <taxon>Desulfurococcaceae</taxon>
        <taxon>Ignisphaera</taxon>
    </lineage>
</organism>
<evidence type="ECO:0000313" key="2">
    <source>
        <dbReference type="EMBL" id="HEM66017.1"/>
    </source>
</evidence>
<dbReference type="AlphaFoldDB" id="A0A7J2U124"/>